<dbReference type="GO" id="GO:0006355">
    <property type="term" value="P:regulation of DNA-templated transcription"/>
    <property type="evidence" value="ECO:0007669"/>
    <property type="project" value="InterPro"/>
</dbReference>
<dbReference type="SMART" id="SM00862">
    <property type="entry name" value="Trans_reg_C"/>
    <property type="match status" value="1"/>
</dbReference>
<reference evidence="10 11" key="1">
    <citation type="submission" date="2016-10" db="EMBL/GenBank/DDBJ databases">
        <authorList>
            <person name="de Groot N.N."/>
        </authorList>
    </citation>
    <scope>NUCLEOTIDE SEQUENCE [LARGE SCALE GENOMIC DNA]</scope>
    <source>
        <strain evidence="10 11">DSM 7343</strain>
    </source>
</reference>
<dbReference type="STRING" id="37625.SAMN05660420_00080"/>
<dbReference type="GO" id="GO:0000976">
    <property type="term" value="F:transcription cis-regulatory region binding"/>
    <property type="evidence" value="ECO:0007669"/>
    <property type="project" value="TreeGrafter"/>
</dbReference>
<dbReference type="SUPFAM" id="SSF52172">
    <property type="entry name" value="CheY-like"/>
    <property type="match status" value="1"/>
</dbReference>
<evidence type="ECO:0000256" key="4">
    <source>
        <dbReference type="ARBA" id="ARBA00023125"/>
    </source>
</evidence>
<evidence type="ECO:0000259" key="9">
    <source>
        <dbReference type="PROSITE" id="PS51755"/>
    </source>
</evidence>
<organism evidence="10 11">
    <name type="scientific">Desulfuromusa kysingii</name>
    <dbReference type="NCBI Taxonomy" id="37625"/>
    <lineage>
        <taxon>Bacteria</taxon>
        <taxon>Pseudomonadati</taxon>
        <taxon>Thermodesulfobacteriota</taxon>
        <taxon>Desulfuromonadia</taxon>
        <taxon>Desulfuromonadales</taxon>
        <taxon>Geopsychrobacteraceae</taxon>
        <taxon>Desulfuromusa</taxon>
    </lineage>
</organism>
<dbReference type="CDD" id="cd00383">
    <property type="entry name" value="trans_reg_C"/>
    <property type="match status" value="1"/>
</dbReference>
<dbReference type="InterPro" id="IPR011006">
    <property type="entry name" value="CheY-like_superfamily"/>
</dbReference>
<dbReference type="PROSITE" id="PS51755">
    <property type="entry name" value="OMPR_PHOB"/>
    <property type="match status" value="1"/>
</dbReference>
<dbReference type="InterPro" id="IPR039420">
    <property type="entry name" value="WalR-like"/>
</dbReference>
<keyword evidence="3" id="KW-0805">Transcription regulation</keyword>
<accession>A0A1H3VIB5</accession>
<dbReference type="Pfam" id="PF00486">
    <property type="entry name" value="Trans_reg_C"/>
    <property type="match status" value="1"/>
</dbReference>
<dbReference type="SMART" id="SM00448">
    <property type="entry name" value="REC"/>
    <property type="match status" value="1"/>
</dbReference>
<dbReference type="InterPro" id="IPR036388">
    <property type="entry name" value="WH-like_DNA-bd_sf"/>
</dbReference>
<dbReference type="GO" id="GO:0000156">
    <property type="term" value="F:phosphorelay response regulator activity"/>
    <property type="evidence" value="ECO:0007669"/>
    <property type="project" value="TreeGrafter"/>
</dbReference>
<dbReference type="GO" id="GO:0032993">
    <property type="term" value="C:protein-DNA complex"/>
    <property type="evidence" value="ECO:0007669"/>
    <property type="project" value="TreeGrafter"/>
</dbReference>
<dbReference type="EMBL" id="FNQN01000001">
    <property type="protein sequence ID" value="SDZ74510.1"/>
    <property type="molecule type" value="Genomic_DNA"/>
</dbReference>
<feature type="DNA-binding region" description="OmpR/PhoB-type" evidence="7">
    <location>
        <begin position="132"/>
        <end position="231"/>
    </location>
</feature>
<evidence type="ECO:0000256" key="1">
    <source>
        <dbReference type="ARBA" id="ARBA00022553"/>
    </source>
</evidence>
<feature type="domain" description="OmpR/PhoB-type" evidence="9">
    <location>
        <begin position="132"/>
        <end position="231"/>
    </location>
</feature>
<evidence type="ECO:0000256" key="3">
    <source>
        <dbReference type="ARBA" id="ARBA00023015"/>
    </source>
</evidence>
<keyword evidence="5" id="KW-0804">Transcription</keyword>
<proteinExistence type="predicted"/>
<dbReference type="OrthoDB" id="9793321at2"/>
<evidence type="ECO:0000256" key="5">
    <source>
        <dbReference type="ARBA" id="ARBA00023163"/>
    </source>
</evidence>
<dbReference type="RefSeq" id="WP_092343960.1">
    <property type="nucleotide sequence ID" value="NZ_FNQN01000001.1"/>
</dbReference>
<evidence type="ECO:0000313" key="10">
    <source>
        <dbReference type="EMBL" id="SDZ74510.1"/>
    </source>
</evidence>
<name>A0A1H3VIB5_9BACT</name>
<protein>
    <submittedName>
        <fullName evidence="10">Two-component system, OmpR family, response regulator RstA</fullName>
    </submittedName>
</protein>
<dbReference type="AlphaFoldDB" id="A0A1H3VIB5"/>
<feature type="domain" description="Response regulatory" evidence="8">
    <location>
        <begin position="8"/>
        <end position="121"/>
    </location>
</feature>
<dbReference type="InterPro" id="IPR001789">
    <property type="entry name" value="Sig_transdc_resp-reg_receiver"/>
</dbReference>
<gene>
    <name evidence="10" type="ORF">SAMN05660420_00080</name>
</gene>
<dbReference type="Gene3D" id="6.10.250.690">
    <property type="match status" value="1"/>
</dbReference>
<dbReference type="Pfam" id="PF00072">
    <property type="entry name" value="Response_reg"/>
    <property type="match status" value="1"/>
</dbReference>
<evidence type="ECO:0000256" key="6">
    <source>
        <dbReference type="PROSITE-ProRule" id="PRU00169"/>
    </source>
</evidence>
<keyword evidence="2" id="KW-0902">Two-component regulatory system</keyword>
<dbReference type="InterPro" id="IPR001867">
    <property type="entry name" value="OmpR/PhoB-type_DNA-bd"/>
</dbReference>
<dbReference type="Gene3D" id="1.10.10.10">
    <property type="entry name" value="Winged helix-like DNA-binding domain superfamily/Winged helix DNA-binding domain"/>
    <property type="match status" value="1"/>
</dbReference>
<evidence type="ECO:0000256" key="2">
    <source>
        <dbReference type="ARBA" id="ARBA00023012"/>
    </source>
</evidence>
<evidence type="ECO:0000256" key="7">
    <source>
        <dbReference type="PROSITE-ProRule" id="PRU01091"/>
    </source>
</evidence>
<keyword evidence="11" id="KW-1185">Reference proteome</keyword>
<dbReference type="CDD" id="cd17574">
    <property type="entry name" value="REC_OmpR"/>
    <property type="match status" value="1"/>
</dbReference>
<dbReference type="Gene3D" id="3.40.50.2300">
    <property type="match status" value="1"/>
</dbReference>
<feature type="modified residue" description="4-aspartylphosphate" evidence="6">
    <location>
        <position position="57"/>
    </location>
</feature>
<dbReference type="FunFam" id="3.40.50.2300:FF:000001">
    <property type="entry name" value="DNA-binding response regulator PhoB"/>
    <property type="match status" value="1"/>
</dbReference>
<evidence type="ECO:0000259" key="8">
    <source>
        <dbReference type="PROSITE" id="PS50110"/>
    </source>
</evidence>
<dbReference type="PANTHER" id="PTHR48111:SF4">
    <property type="entry name" value="DNA-BINDING DUAL TRANSCRIPTIONAL REGULATOR OMPR"/>
    <property type="match status" value="1"/>
</dbReference>
<dbReference type="InterPro" id="IPR016032">
    <property type="entry name" value="Sig_transdc_resp-reg_C-effctor"/>
</dbReference>
<dbReference type="Proteomes" id="UP000199409">
    <property type="component" value="Unassembled WGS sequence"/>
</dbReference>
<dbReference type="SUPFAM" id="SSF46894">
    <property type="entry name" value="C-terminal effector domain of the bipartite response regulators"/>
    <property type="match status" value="1"/>
</dbReference>
<keyword evidence="4 7" id="KW-0238">DNA-binding</keyword>
<dbReference type="PROSITE" id="PS50110">
    <property type="entry name" value="RESPONSE_REGULATORY"/>
    <property type="match status" value="1"/>
</dbReference>
<dbReference type="GO" id="GO:0005829">
    <property type="term" value="C:cytosol"/>
    <property type="evidence" value="ECO:0007669"/>
    <property type="project" value="TreeGrafter"/>
</dbReference>
<evidence type="ECO:0000313" key="11">
    <source>
        <dbReference type="Proteomes" id="UP000199409"/>
    </source>
</evidence>
<dbReference type="PANTHER" id="PTHR48111">
    <property type="entry name" value="REGULATOR OF RPOS"/>
    <property type="match status" value="1"/>
</dbReference>
<sequence>MANDSLIDLLLVEDDERLASLTREYLEKNGIVVTIETDGERGLQQALMHNYDVILLDLMLPNRDGISICQRLREHSDVPIIMITARGEEADRVMGLEIGADDYMAKPFSPRELLARIRVAVRRSRGQAGPRSHLIQVGDLALDPGTLTATVNGTALDLTCYEFSLLHALSGRAGQVLSRDRLMELARGNADEAFDRSIDVHISRLRQKLGDDPRKPIRIRTVRGAGYQYLIQGGL</sequence>
<keyword evidence="1 6" id="KW-0597">Phosphoprotein</keyword>